<feature type="compositionally biased region" description="Basic and acidic residues" evidence="1">
    <location>
        <begin position="88"/>
        <end position="102"/>
    </location>
</feature>
<name>A0A1Y4PGA1_LIMRT</name>
<dbReference type="AlphaFoldDB" id="A0A1Y4PGA1"/>
<feature type="compositionally biased region" description="Basic and acidic residues" evidence="1">
    <location>
        <begin position="58"/>
        <end position="77"/>
    </location>
</feature>
<dbReference type="RefSeq" id="WP_087214443.1">
    <property type="nucleotide sequence ID" value="NZ_NFHN01000001.1"/>
</dbReference>
<feature type="region of interest" description="Disordered" evidence="1">
    <location>
        <begin position="55"/>
        <end position="108"/>
    </location>
</feature>
<comment type="caution">
    <text evidence="2">The sequence shown here is derived from an EMBL/GenBank/DDBJ whole genome shotgun (WGS) entry which is preliminary data.</text>
</comment>
<sequence length="108" mass="12247">MSIKTFTFRYDSEDDIGQWMAKQSKKGDSIDAAIRTIIGNYGFEDYRKIAPKQVALSDKNEEKTKNDVKVTAEKSETTDSSTKKQVKKKSDDKNNSEGKVHLDMFSSL</sequence>
<evidence type="ECO:0000313" key="3">
    <source>
        <dbReference type="Proteomes" id="UP000195868"/>
    </source>
</evidence>
<organism evidence="2 3">
    <name type="scientific">Limosilactobacillus reuteri</name>
    <name type="common">Lactobacillus reuteri</name>
    <dbReference type="NCBI Taxonomy" id="1598"/>
    <lineage>
        <taxon>Bacteria</taxon>
        <taxon>Bacillati</taxon>
        <taxon>Bacillota</taxon>
        <taxon>Bacilli</taxon>
        <taxon>Lactobacillales</taxon>
        <taxon>Lactobacillaceae</taxon>
        <taxon>Limosilactobacillus</taxon>
    </lineage>
</organism>
<dbReference type="Proteomes" id="UP000195868">
    <property type="component" value="Unassembled WGS sequence"/>
</dbReference>
<accession>A0A1Y4PGA1</accession>
<dbReference type="EMBL" id="NFHN01000001">
    <property type="protein sequence ID" value="OUN50471.1"/>
    <property type="molecule type" value="Genomic_DNA"/>
</dbReference>
<proteinExistence type="predicted"/>
<protein>
    <submittedName>
        <fullName evidence="2">Uncharacterized protein</fullName>
    </submittedName>
</protein>
<evidence type="ECO:0000313" key="2">
    <source>
        <dbReference type="EMBL" id="OUN50471.1"/>
    </source>
</evidence>
<evidence type="ECO:0000256" key="1">
    <source>
        <dbReference type="SAM" id="MobiDB-lite"/>
    </source>
</evidence>
<gene>
    <name evidence="2" type="ORF">B5G22_00685</name>
</gene>
<reference evidence="3" key="1">
    <citation type="submission" date="2017-04" db="EMBL/GenBank/DDBJ databases">
        <title>Function of individual gut microbiota members based on whole genome sequencing of pure cultures obtained from chicken caecum.</title>
        <authorList>
            <person name="Medvecky M."/>
            <person name="Cejkova D."/>
            <person name="Polansky O."/>
            <person name="Karasova D."/>
            <person name="Kubasova T."/>
            <person name="Cizek A."/>
            <person name="Rychlik I."/>
        </authorList>
    </citation>
    <scope>NUCLEOTIDE SEQUENCE [LARGE SCALE GENOMIC DNA]</scope>
    <source>
        <strain evidence="3">An71</strain>
    </source>
</reference>